<dbReference type="AlphaFoldDB" id="A0A7I9VPR8"/>
<proteinExistence type="predicted"/>
<dbReference type="InterPro" id="IPR011108">
    <property type="entry name" value="RMMBL"/>
</dbReference>
<dbReference type="CDD" id="cd16295">
    <property type="entry name" value="TTHA0252-CPSF-like_MBL-fold"/>
    <property type="match status" value="1"/>
</dbReference>
<dbReference type="Gene3D" id="3.60.15.10">
    <property type="entry name" value="Ribonuclease Z/Hydroxyacylglutathione hydrolase-like"/>
    <property type="match status" value="1"/>
</dbReference>
<dbReference type="Pfam" id="PF00753">
    <property type="entry name" value="Lactamase_B"/>
    <property type="match status" value="1"/>
</dbReference>
<protein>
    <submittedName>
        <fullName evidence="4">MBL fold metallo-hydrolase</fullName>
    </submittedName>
</protein>
<feature type="domain" description="Metallo-beta-lactamase" evidence="2">
    <location>
        <begin position="14"/>
        <end position="241"/>
    </location>
</feature>
<name>A0A7I9VPR8_9BACT</name>
<dbReference type="GO" id="GO:0016787">
    <property type="term" value="F:hydrolase activity"/>
    <property type="evidence" value="ECO:0007669"/>
    <property type="project" value="UniProtKB-KW"/>
</dbReference>
<dbReference type="SMART" id="SM00849">
    <property type="entry name" value="Lactamase_B"/>
    <property type="match status" value="1"/>
</dbReference>
<sequence>MASMRFLGAAGTVTGSRYLVNTPAGAVLVDAGLFQGRKELRLRNWEPFPVPPATLAAVVLTHAHIDHAGALPLLAREGYRGPVHCTPATRDLASLLLPDSGKLQEEEARFANQRGYSKHAPNARPLYTEREAVAALRLLQPLPYGVPREILPGVTLTFRRAGHILGSATVELALAGPGGAARRVLFSGDLGRYGAPILPDPEPAPAADVLLVECTYGDRLHQGDAGAELRQAVLEAVARGGALLVPAFAVGRSQELLFRLRALEAAGEIPELPVFMDSPMAVDATPMYVAHREDHDDEMSRLLAAGVDPLRPARLRFARATEQSKAIHRVEGPCVIISASGMATGGRILHHLEHRLPDERTTVLLAGYQAPGTRGWSLQNGARTLRLHGLDVPVRARVATLTGLSAHGDRDEVARWLDTLPRPPARTYCVHGEPAPLAAVRDRLAARGWSAAVPRHGEEVELG</sequence>
<dbReference type="RefSeq" id="WP_176066872.1">
    <property type="nucleotide sequence ID" value="NZ_BJTG01000007.1"/>
</dbReference>
<evidence type="ECO:0000259" key="2">
    <source>
        <dbReference type="SMART" id="SM00849"/>
    </source>
</evidence>
<organism evidence="4 5">
    <name type="scientific">Anaeromyxobacter diazotrophicus</name>
    <dbReference type="NCBI Taxonomy" id="2590199"/>
    <lineage>
        <taxon>Bacteria</taxon>
        <taxon>Pseudomonadati</taxon>
        <taxon>Myxococcota</taxon>
        <taxon>Myxococcia</taxon>
        <taxon>Myxococcales</taxon>
        <taxon>Cystobacterineae</taxon>
        <taxon>Anaeromyxobacteraceae</taxon>
        <taxon>Anaeromyxobacter</taxon>
    </lineage>
</organism>
<dbReference type="EMBL" id="BJTG01000007">
    <property type="protein sequence ID" value="GEJ58385.1"/>
    <property type="molecule type" value="Genomic_DNA"/>
</dbReference>
<dbReference type="Pfam" id="PF10996">
    <property type="entry name" value="Beta-Casp"/>
    <property type="match status" value="1"/>
</dbReference>
<dbReference type="GO" id="GO:0004521">
    <property type="term" value="F:RNA endonuclease activity"/>
    <property type="evidence" value="ECO:0007669"/>
    <property type="project" value="TreeGrafter"/>
</dbReference>
<comment type="caution">
    <text evidence="4">The sequence shown here is derived from an EMBL/GenBank/DDBJ whole genome shotgun (WGS) entry which is preliminary data.</text>
</comment>
<accession>A0A7I9VPR8</accession>
<evidence type="ECO:0000259" key="3">
    <source>
        <dbReference type="SMART" id="SM01027"/>
    </source>
</evidence>
<dbReference type="InterPro" id="IPR036866">
    <property type="entry name" value="RibonucZ/Hydroxyglut_hydro"/>
</dbReference>
<evidence type="ECO:0000313" key="5">
    <source>
        <dbReference type="Proteomes" id="UP000503640"/>
    </source>
</evidence>
<dbReference type="Pfam" id="PF07521">
    <property type="entry name" value="RMMBL"/>
    <property type="match status" value="1"/>
</dbReference>
<dbReference type="SMART" id="SM01027">
    <property type="entry name" value="Beta-Casp"/>
    <property type="match status" value="1"/>
</dbReference>
<dbReference type="PANTHER" id="PTHR11203:SF37">
    <property type="entry name" value="INTEGRATOR COMPLEX SUBUNIT 11"/>
    <property type="match status" value="1"/>
</dbReference>
<dbReference type="InterPro" id="IPR022712">
    <property type="entry name" value="Beta_Casp"/>
</dbReference>
<evidence type="ECO:0000256" key="1">
    <source>
        <dbReference type="ARBA" id="ARBA00022801"/>
    </source>
</evidence>
<evidence type="ECO:0000313" key="4">
    <source>
        <dbReference type="EMBL" id="GEJ58385.1"/>
    </source>
</evidence>
<dbReference type="SUPFAM" id="SSF56281">
    <property type="entry name" value="Metallo-hydrolase/oxidoreductase"/>
    <property type="match status" value="1"/>
</dbReference>
<dbReference type="InterPro" id="IPR001279">
    <property type="entry name" value="Metallo-B-lactamas"/>
</dbReference>
<gene>
    <name evidence="4" type="ORF">AMYX_31260</name>
</gene>
<dbReference type="Gene3D" id="3.40.50.10890">
    <property type="match status" value="1"/>
</dbReference>
<reference evidence="5" key="1">
    <citation type="journal article" date="2020" name="Appl. Environ. Microbiol.">
        <title>Diazotrophic Anaeromyxobacter Isolates from Soils.</title>
        <authorList>
            <person name="Masuda Y."/>
            <person name="Yamanaka H."/>
            <person name="Xu Z.X."/>
            <person name="Shiratori Y."/>
            <person name="Aono T."/>
            <person name="Amachi S."/>
            <person name="Senoo K."/>
            <person name="Itoh H."/>
        </authorList>
    </citation>
    <scope>NUCLEOTIDE SEQUENCE [LARGE SCALE GENOMIC DNA]</scope>
    <source>
        <strain evidence="5">R267</strain>
    </source>
</reference>
<dbReference type="Proteomes" id="UP000503640">
    <property type="component" value="Unassembled WGS sequence"/>
</dbReference>
<dbReference type="PANTHER" id="PTHR11203">
    <property type="entry name" value="CLEAVAGE AND POLYADENYLATION SPECIFICITY FACTOR FAMILY MEMBER"/>
    <property type="match status" value="1"/>
</dbReference>
<keyword evidence="1 4" id="KW-0378">Hydrolase</keyword>
<keyword evidence="5" id="KW-1185">Reference proteome</keyword>
<feature type="domain" description="Beta-Casp" evidence="3">
    <location>
        <begin position="253"/>
        <end position="378"/>
    </location>
</feature>
<dbReference type="InterPro" id="IPR050698">
    <property type="entry name" value="MBL"/>
</dbReference>